<dbReference type="Pfam" id="PF00106">
    <property type="entry name" value="adh_short"/>
    <property type="match status" value="1"/>
</dbReference>
<evidence type="ECO:0000256" key="2">
    <source>
        <dbReference type="ARBA" id="ARBA00023002"/>
    </source>
</evidence>
<dbReference type="InterPro" id="IPR020904">
    <property type="entry name" value="Sc_DH/Rdtase_CS"/>
</dbReference>
<comment type="similarity">
    <text evidence="1 3">Belongs to the short-chain dehydrogenases/reductases (SDR) family.</text>
</comment>
<organism evidence="4 5">
    <name type="scientific">Ekhidna lutea</name>
    <dbReference type="NCBI Taxonomy" id="447679"/>
    <lineage>
        <taxon>Bacteria</taxon>
        <taxon>Pseudomonadati</taxon>
        <taxon>Bacteroidota</taxon>
        <taxon>Cytophagia</taxon>
        <taxon>Cytophagales</taxon>
        <taxon>Reichenbachiellaceae</taxon>
        <taxon>Ekhidna</taxon>
    </lineage>
</organism>
<dbReference type="PRINTS" id="PR00081">
    <property type="entry name" value="GDHRDH"/>
</dbReference>
<evidence type="ECO:0000256" key="1">
    <source>
        <dbReference type="ARBA" id="ARBA00006484"/>
    </source>
</evidence>
<proteinExistence type="inferred from homology"/>
<dbReference type="Proteomes" id="UP000198393">
    <property type="component" value="Unassembled WGS sequence"/>
</dbReference>
<dbReference type="AlphaFoldDB" id="A0A239J294"/>
<dbReference type="SUPFAM" id="SSF51735">
    <property type="entry name" value="NAD(P)-binding Rossmann-fold domains"/>
    <property type="match status" value="1"/>
</dbReference>
<protein>
    <submittedName>
        <fullName evidence="4">Short-chain dehydrogenase</fullName>
    </submittedName>
</protein>
<dbReference type="PRINTS" id="PR00080">
    <property type="entry name" value="SDRFAMILY"/>
</dbReference>
<dbReference type="PANTHER" id="PTHR44196">
    <property type="entry name" value="DEHYDROGENASE/REDUCTASE SDR FAMILY MEMBER 7B"/>
    <property type="match status" value="1"/>
</dbReference>
<name>A0A239J294_EKHLU</name>
<dbReference type="PROSITE" id="PS00061">
    <property type="entry name" value="ADH_SHORT"/>
    <property type="match status" value="1"/>
</dbReference>
<dbReference type="Gene3D" id="3.40.50.720">
    <property type="entry name" value="NAD(P)-binding Rossmann-like Domain"/>
    <property type="match status" value="1"/>
</dbReference>
<reference evidence="4 5" key="1">
    <citation type="submission" date="2017-06" db="EMBL/GenBank/DDBJ databases">
        <authorList>
            <person name="Kim H.J."/>
            <person name="Triplett B.A."/>
        </authorList>
    </citation>
    <scope>NUCLEOTIDE SEQUENCE [LARGE SCALE GENOMIC DNA]</scope>
    <source>
        <strain evidence="4 5">DSM 19307</strain>
    </source>
</reference>
<keyword evidence="2" id="KW-0560">Oxidoreductase</keyword>
<accession>A0A239J294</accession>
<dbReference type="RefSeq" id="WP_317043978.1">
    <property type="nucleotide sequence ID" value="NZ_FZPD01000003.1"/>
</dbReference>
<evidence type="ECO:0000256" key="3">
    <source>
        <dbReference type="RuleBase" id="RU000363"/>
    </source>
</evidence>
<keyword evidence="5" id="KW-1185">Reference proteome</keyword>
<dbReference type="InterPro" id="IPR002347">
    <property type="entry name" value="SDR_fam"/>
</dbReference>
<dbReference type="GO" id="GO:0016020">
    <property type="term" value="C:membrane"/>
    <property type="evidence" value="ECO:0007669"/>
    <property type="project" value="TreeGrafter"/>
</dbReference>
<dbReference type="NCBIfam" id="NF004825">
    <property type="entry name" value="PRK06181.1"/>
    <property type="match status" value="1"/>
</dbReference>
<gene>
    <name evidence="4" type="ORF">SAMN05421640_1953</name>
</gene>
<evidence type="ECO:0000313" key="5">
    <source>
        <dbReference type="Proteomes" id="UP000198393"/>
    </source>
</evidence>
<dbReference type="GO" id="GO:0016491">
    <property type="term" value="F:oxidoreductase activity"/>
    <property type="evidence" value="ECO:0007669"/>
    <property type="project" value="UniProtKB-KW"/>
</dbReference>
<dbReference type="PANTHER" id="PTHR44196:SF1">
    <property type="entry name" value="DEHYDROGENASE_REDUCTASE SDR FAMILY MEMBER 7B"/>
    <property type="match status" value="1"/>
</dbReference>
<dbReference type="EMBL" id="FZPD01000003">
    <property type="protein sequence ID" value="SNS99967.1"/>
    <property type="molecule type" value="Genomic_DNA"/>
</dbReference>
<dbReference type="InterPro" id="IPR036291">
    <property type="entry name" value="NAD(P)-bd_dom_sf"/>
</dbReference>
<sequence length="265" mass="29476">MQKVAIITGGSSGIGKSLTLKYANEGYAVVFTGRNSERMSQVANELGERPHLALELDAADKSDNQKMVEETIKHFGRIDVLICNAGISMRALFEEVELEVFKQLMDINFYGAIYATKFALPHLLESQGTIIAISSINGWRSTPARTAYSSSKFAMQGFFEALRTEVMTRGVNVLVVCPGFTSSNIRNAALTADGKAQGESPRNEKKMMTSDEVAERTFRAAKKKKRDLILTFEGKMAVFLNKVIPSRLDRMIYNMMKKEPDNPLK</sequence>
<evidence type="ECO:0000313" key="4">
    <source>
        <dbReference type="EMBL" id="SNS99967.1"/>
    </source>
</evidence>